<dbReference type="PANTHER" id="PTHR12027">
    <property type="entry name" value="WNT RELATED"/>
    <property type="match status" value="1"/>
</dbReference>
<dbReference type="GO" id="GO:0007517">
    <property type="term" value="P:muscle organ development"/>
    <property type="evidence" value="ECO:0007669"/>
    <property type="project" value="UniProtKB-ARBA"/>
</dbReference>
<dbReference type="GO" id="GO:0005102">
    <property type="term" value="F:signaling receptor binding"/>
    <property type="evidence" value="ECO:0007669"/>
    <property type="project" value="InterPro"/>
</dbReference>
<evidence type="ECO:0000256" key="3">
    <source>
        <dbReference type="ARBA" id="ARBA00022473"/>
    </source>
</evidence>
<dbReference type="GO" id="GO:0005576">
    <property type="term" value="C:extracellular region"/>
    <property type="evidence" value="ECO:0007669"/>
    <property type="project" value="InterPro"/>
</dbReference>
<dbReference type="EMBL" id="DS820456">
    <property type="protein sequence ID" value="EEC11679.1"/>
    <property type="molecule type" value="Genomic_DNA"/>
</dbReference>
<feature type="non-terminal residue" evidence="12">
    <location>
        <position position="1"/>
    </location>
</feature>
<proteinExistence type="evidence at protein level"/>
<evidence type="ECO:0000256" key="2">
    <source>
        <dbReference type="ARBA" id="ARBA00005683"/>
    </source>
</evidence>
<dbReference type="SMART" id="SM00097">
    <property type="entry name" value="WNT1"/>
    <property type="match status" value="1"/>
</dbReference>
<evidence type="ECO:0000256" key="6">
    <source>
        <dbReference type="ARBA" id="ARBA00022687"/>
    </source>
</evidence>
<dbReference type="PROSITE" id="PS00246">
    <property type="entry name" value="WNT1"/>
    <property type="match status" value="1"/>
</dbReference>
<dbReference type="GO" id="GO:0016055">
    <property type="term" value="P:Wnt signaling pathway"/>
    <property type="evidence" value="ECO:0007669"/>
    <property type="project" value="UniProtKB-KW"/>
</dbReference>
<dbReference type="EnsemblMetazoa" id="ISCW020393-RA">
    <property type="protein sequence ID" value="ISCW020393-PA"/>
    <property type="gene ID" value="ISCW020393"/>
</dbReference>
<evidence type="ECO:0000256" key="10">
    <source>
        <dbReference type="RuleBase" id="RU003500"/>
    </source>
</evidence>
<dbReference type="GO" id="GO:0000902">
    <property type="term" value="P:cell morphogenesis"/>
    <property type="evidence" value="ECO:0007669"/>
    <property type="project" value="UniProtKB-ARBA"/>
</dbReference>
<dbReference type="EMBL" id="ABJB010771883">
    <property type="status" value="NOT_ANNOTATED_CDS"/>
    <property type="molecule type" value="Genomic_DNA"/>
</dbReference>
<keyword evidence="5" id="KW-0272">Extracellular matrix</keyword>
<feature type="region of interest" description="Disordered" evidence="11">
    <location>
        <begin position="1"/>
        <end position="55"/>
    </location>
</feature>
<dbReference type="InterPro" id="IPR043158">
    <property type="entry name" value="Wnt_C"/>
</dbReference>
<keyword evidence="3 10" id="KW-0217">Developmental protein</keyword>
<dbReference type="STRING" id="6945.B7PYK7"/>
<evidence type="ECO:0000256" key="8">
    <source>
        <dbReference type="ARBA" id="ARBA00023180"/>
    </source>
</evidence>
<keyword evidence="14" id="KW-1185">Reference proteome</keyword>
<evidence type="ECO:0000256" key="4">
    <source>
        <dbReference type="ARBA" id="ARBA00022525"/>
    </source>
</evidence>
<dbReference type="VEuPathDB" id="VectorBase:ISCI020393"/>
<dbReference type="FunFam" id="3.30.2460.20:FF:000001">
    <property type="entry name" value="Wnt homolog"/>
    <property type="match status" value="1"/>
</dbReference>
<evidence type="ECO:0000313" key="14">
    <source>
        <dbReference type="Proteomes" id="UP000001555"/>
    </source>
</evidence>
<comment type="subcellular location">
    <subcellularLocation>
        <location evidence="1 10">Secreted</location>
        <location evidence="1 10">Extracellular space</location>
        <location evidence="1 10">Extracellular matrix</location>
    </subcellularLocation>
</comment>
<dbReference type="Gene3D" id="3.30.2460.20">
    <property type="match status" value="1"/>
</dbReference>
<dbReference type="Pfam" id="PF00110">
    <property type="entry name" value="wnt"/>
    <property type="match status" value="1"/>
</dbReference>
<dbReference type="Proteomes" id="UP000001555">
    <property type="component" value="Unassembled WGS sequence"/>
</dbReference>
<dbReference type="VEuPathDB" id="VectorBase:ISCP_020183"/>
<evidence type="ECO:0000256" key="1">
    <source>
        <dbReference type="ARBA" id="ARBA00004498"/>
    </source>
</evidence>
<dbReference type="PaxDb" id="6945-B7PYK7"/>
<dbReference type="AlphaFoldDB" id="B7PYK7"/>
<evidence type="ECO:0000256" key="7">
    <source>
        <dbReference type="ARBA" id="ARBA00023157"/>
    </source>
</evidence>
<comment type="similarity">
    <text evidence="2 10">Belongs to the Wnt family.</text>
</comment>
<keyword evidence="4" id="KW-0964">Secreted</keyword>
<sequence length="225" mass="24891">HFQAGERSAERKTRPRATVVSSRDGGGAVNSPRRHPSASGAGGARTRDQLPCSNRDRANGLVGYTPLRRPACRAVIRKMRVTCKCHGVSGSCSLVTCWKQLAPFREVGDHLKDKYDSATEVKVNRRGKLQVRQRRFNVPTAEDLVYMHESPDYCVSNDTLGSLGTAGRRCNKTSSATDGCGLMCCGRGYNSHKLKLRERCKCKFHWCCYVECKTCVSVVDAQTCK</sequence>
<dbReference type="OrthoDB" id="5945655at2759"/>
<keyword evidence="9" id="KW-0449">Lipoprotein</keyword>
<evidence type="ECO:0000256" key="5">
    <source>
        <dbReference type="ARBA" id="ARBA00022530"/>
    </source>
</evidence>
<organism>
    <name type="scientific">Ixodes scapularis</name>
    <name type="common">Black-legged tick</name>
    <name type="synonym">Deer tick</name>
    <dbReference type="NCBI Taxonomy" id="6945"/>
    <lineage>
        <taxon>Eukaryota</taxon>
        <taxon>Metazoa</taxon>
        <taxon>Ecdysozoa</taxon>
        <taxon>Arthropoda</taxon>
        <taxon>Chelicerata</taxon>
        <taxon>Arachnida</taxon>
        <taxon>Acari</taxon>
        <taxon>Parasitiformes</taxon>
        <taxon>Ixodida</taxon>
        <taxon>Ixodoidea</taxon>
        <taxon>Ixodidae</taxon>
        <taxon>Ixodinae</taxon>
        <taxon>Ixodes</taxon>
    </lineage>
</organism>
<keyword evidence="7" id="KW-1015">Disulfide bond</keyword>
<evidence type="ECO:0000256" key="11">
    <source>
        <dbReference type="SAM" id="MobiDB-lite"/>
    </source>
</evidence>
<dbReference type="PRINTS" id="PR01349">
    <property type="entry name" value="WNTPROTEIN"/>
</dbReference>
<protein>
    <recommendedName>
        <fullName evidence="10">Protein Wnt</fullName>
    </recommendedName>
</protein>
<keyword evidence="6 10" id="KW-0879">Wnt signaling pathway</keyword>
<name>B7PYK7_IXOSC</name>
<reference evidence="12 14" key="1">
    <citation type="submission" date="2008-03" db="EMBL/GenBank/DDBJ databases">
        <title>Annotation of Ixodes scapularis.</title>
        <authorList>
            <consortium name="Ixodes scapularis Genome Project Consortium"/>
            <person name="Caler E."/>
            <person name="Hannick L.I."/>
            <person name="Bidwell S."/>
            <person name="Joardar V."/>
            <person name="Thiagarajan M."/>
            <person name="Amedeo P."/>
            <person name="Galinsky K.J."/>
            <person name="Schobel S."/>
            <person name="Inman J."/>
            <person name="Hostetler J."/>
            <person name="Miller J."/>
            <person name="Hammond M."/>
            <person name="Megy K."/>
            <person name="Lawson D."/>
            <person name="Kodira C."/>
            <person name="Sutton G."/>
            <person name="Meyer J."/>
            <person name="Hill C.A."/>
            <person name="Birren B."/>
            <person name="Nene V."/>
            <person name="Collins F."/>
            <person name="Alarcon-Chaidez F."/>
            <person name="Wikel S."/>
            <person name="Strausberg R."/>
        </authorList>
    </citation>
    <scope>NUCLEOTIDE SEQUENCE [LARGE SCALE GENOMIC DNA]</scope>
    <source>
        <strain evidence="14">Wikel</strain>
        <strain evidence="12">Wikel colony</strain>
    </source>
</reference>
<comment type="function">
    <text evidence="10">Ligand for members of the frizzled family of seven transmembrane receptors.</text>
</comment>
<evidence type="ECO:0000256" key="9">
    <source>
        <dbReference type="ARBA" id="ARBA00023288"/>
    </source>
</evidence>
<dbReference type="InterPro" id="IPR018161">
    <property type="entry name" value="Wnt_CS"/>
</dbReference>
<dbReference type="InterPro" id="IPR005817">
    <property type="entry name" value="Wnt"/>
</dbReference>
<evidence type="ECO:0007829" key="15">
    <source>
        <dbReference type="PeptideAtlas" id="B7PYK7"/>
    </source>
</evidence>
<keyword evidence="15" id="KW-1267">Proteomics identification</keyword>
<accession>B7PYK7</accession>
<keyword evidence="8" id="KW-0325">Glycoprotein</keyword>
<gene>
    <name evidence="12" type="ORF">IscW_ISCW020393</name>
</gene>
<evidence type="ECO:0000313" key="12">
    <source>
        <dbReference type="EMBL" id="EEC11679.1"/>
    </source>
</evidence>
<dbReference type="HOGENOM" id="CLU_033039_3_1_1"/>
<dbReference type="VEuPathDB" id="VectorBase:ISCW020393"/>
<reference evidence="13" key="2">
    <citation type="submission" date="2020-05" db="UniProtKB">
        <authorList>
            <consortium name="EnsemblMetazoa"/>
        </authorList>
    </citation>
    <scope>IDENTIFICATION</scope>
    <source>
        <strain evidence="13">wikel</strain>
    </source>
</reference>
<dbReference type="GO" id="GO:0048699">
    <property type="term" value="P:generation of neurons"/>
    <property type="evidence" value="ECO:0007669"/>
    <property type="project" value="UniProtKB-ARBA"/>
</dbReference>
<dbReference type="PANTHER" id="PTHR12027:SF77">
    <property type="entry name" value="PROTEIN WNT-5"/>
    <property type="match status" value="1"/>
</dbReference>
<dbReference type="InParanoid" id="B7PYK7"/>
<evidence type="ECO:0000313" key="13">
    <source>
        <dbReference type="EnsemblMetazoa" id="ISCW020393-PA"/>
    </source>
</evidence>